<evidence type="ECO:0000313" key="3">
    <source>
        <dbReference type="Proteomes" id="UP001297272"/>
    </source>
</evidence>
<feature type="region of interest" description="Disordered" evidence="1">
    <location>
        <begin position="1"/>
        <end position="103"/>
    </location>
</feature>
<sequence>MSDKEDRIRQRAYEKWQKEGESHGWHDRHWAEAEAEVSAEDQPLPSDASTTPMMDDAGMPSDEDIKSDAGSAAASAAVSGVNTKKSRSSAAAKKPAARKGKTA</sequence>
<accession>A0ABS5RSL1</accession>
<evidence type="ECO:0000313" key="2">
    <source>
        <dbReference type="EMBL" id="MBS9719281.1"/>
    </source>
</evidence>
<name>A0ABS5RSL1_9HYPH</name>
<feature type="compositionally biased region" description="Low complexity" evidence="1">
    <location>
        <begin position="69"/>
        <end position="94"/>
    </location>
</feature>
<keyword evidence="3" id="KW-1185">Reference proteome</keyword>
<dbReference type="Proteomes" id="UP001297272">
    <property type="component" value="Unassembled WGS sequence"/>
</dbReference>
<reference evidence="2 3" key="1">
    <citation type="submission" date="2021-03" db="EMBL/GenBank/DDBJ databases">
        <title>Tianweitania aestuarii sp. nov., isolated from a tidal flat.</title>
        <authorList>
            <person name="Park S."/>
            <person name="Yoon J.-H."/>
        </authorList>
    </citation>
    <scope>NUCLEOTIDE SEQUENCE [LARGE SCALE GENOMIC DNA]</scope>
    <source>
        <strain evidence="2 3">BSSL-BM11</strain>
    </source>
</reference>
<proteinExistence type="predicted"/>
<organism evidence="2 3">
    <name type="scientific">Tianweitania aestuarii</name>
    <dbReference type="NCBI Taxonomy" id="2814886"/>
    <lineage>
        <taxon>Bacteria</taxon>
        <taxon>Pseudomonadati</taxon>
        <taxon>Pseudomonadota</taxon>
        <taxon>Alphaproteobacteria</taxon>
        <taxon>Hyphomicrobiales</taxon>
        <taxon>Phyllobacteriaceae</taxon>
        <taxon>Tianweitania</taxon>
    </lineage>
</organism>
<feature type="compositionally biased region" description="Basic and acidic residues" evidence="1">
    <location>
        <begin position="1"/>
        <end position="32"/>
    </location>
</feature>
<dbReference type="Pfam" id="PF11154">
    <property type="entry name" value="DUF2934"/>
    <property type="match status" value="1"/>
</dbReference>
<gene>
    <name evidence="2" type="ORF">JYU29_01105</name>
</gene>
<dbReference type="InterPro" id="IPR021327">
    <property type="entry name" value="DUF2934"/>
</dbReference>
<comment type="caution">
    <text evidence="2">The sequence shown here is derived from an EMBL/GenBank/DDBJ whole genome shotgun (WGS) entry which is preliminary data.</text>
</comment>
<evidence type="ECO:0000256" key="1">
    <source>
        <dbReference type="SAM" id="MobiDB-lite"/>
    </source>
</evidence>
<dbReference type="EMBL" id="JAFMNX010000001">
    <property type="protein sequence ID" value="MBS9719281.1"/>
    <property type="molecule type" value="Genomic_DNA"/>
</dbReference>
<dbReference type="RefSeq" id="WP_213982948.1">
    <property type="nucleotide sequence ID" value="NZ_JAFMNX010000001.1"/>
</dbReference>
<protein>
    <submittedName>
        <fullName evidence="2">DUF2934 domain-containing protein</fullName>
    </submittedName>
</protein>